<dbReference type="GO" id="GO:0005576">
    <property type="term" value="C:extracellular region"/>
    <property type="evidence" value="ECO:0007669"/>
    <property type="project" value="UniProtKB-SubCell"/>
</dbReference>
<dbReference type="SUPFAM" id="SSF63829">
    <property type="entry name" value="Calcium-dependent phosphotriesterase"/>
    <property type="match status" value="1"/>
</dbReference>
<comment type="caution">
    <text evidence="6">The sequence shown here is derived from an EMBL/GenBank/DDBJ whole genome shotgun (WGS) entry which is preliminary data.</text>
</comment>
<evidence type="ECO:0000256" key="3">
    <source>
        <dbReference type="ARBA" id="ARBA00022525"/>
    </source>
</evidence>
<dbReference type="InterPro" id="IPR017996">
    <property type="entry name" value="MRJP/yellow-related"/>
</dbReference>
<sequence length="414" mass="47292">MASLLLIFCLSTSIWSAIEAQKAQFYWNYLNFTWPSEDAYNSALVDGLYIPENNIITGIKIYEDKLFLTLPRWKRGVPATLVSTPLTPVNNYRSPLLEPYPNWDMQKLDNCSAFQYVQSMEVDPLGRMWVLENGRTEFNTKQPRINCPTRLVILDLKNSGNVLLDYTFPRDVVHIESVFANDIVIDHEDGGWAYITDTDSDFPGIIVFSLKDKTSWKVIHQSMKAKKEASKFVVNGTLFETNGPIDGIALSPVSDKGDRMLFYTPLASYEIFALPVHVIRDRQLSTTANIDQYVKRIGNKTSQTDGMMMSAMGDLYYGLLTEDSVAVWPSKSNSSFLQSQKLLIKDVETNQWPDTFAMDKEGKLWWTSNRIQRFMEGNVDITEPNYHVISLDAGTRCYQYFEDGSAPDWPEMDN</sequence>
<keyword evidence="7" id="KW-1185">Reference proteome</keyword>
<gene>
    <name evidence="6" type="ORF">TSAR_016786</name>
</gene>
<dbReference type="PANTHER" id="PTHR10009">
    <property type="entry name" value="PROTEIN YELLOW-RELATED"/>
    <property type="match status" value="1"/>
</dbReference>
<proteinExistence type="inferred from homology"/>
<comment type="similarity">
    <text evidence="2">Belongs to the major royal jelly protein family.</text>
</comment>
<evidence type="ECO:0000313" key="6">
    <source>
        <dbReference type="EMBL" id="OXU26112.1"/>
    </source>
</evidence>
<reference evidence="6 7" key="1">
    <citation type="journal article" date="2017" name="Curr. Biol.">
        <title>The Evolution of Venom by Co-option of Single-Copy Genes.</title>
        <authorList>
            <person name="Martinson E.O."/>
            <person name="Mrinalini"/>
            <person name="Kelkar Y.D."/>
            <person name="Chang C.H."/>
            <person name="Werren J.H."/>
        </authorList>
    </citation>
    <scope>NUCLEOTIDE SEQUENCE [LARGE SCALE GENOMIC DNA]</scope>
    <source>
        <strain evidence="6 7">Alberta</strain>
        <tissue evidence="6">Whole body</tissue>
    </source>
</reference>
<dbReference type="AlphaFoldDB" id="A0A232F6B1"/>
<keyword evidence="4 5" id="KW-0732">Signal</keyword>
<feature type="signal peptide" evidence="5">
    <location>
        <begin position="1"/>
        <end position="20"/>
    </location>
</feature>
<accession>A0A232F6B1</accession>
<dbReference type="PANTHER" id="PTHR10009:SF18">
    <property type="entry name" value="PROTEIN YELLOW-LIKE PROTEIN"/>
    <property type="match status" value="1"/>
</dbReference>
<comment type="subcellular location">
    <subcellularLocation>
        <location evidence="1">Secreted</location>
    </subcellularLocation>
</comment>
<feature type="chain" id="PRO_5012669425" evidence="5">
    <location>
        <begin position="21"/>
        <end position="414"/>
    </location>
</feature>
<keyword evidence="3" id="KW-0964">Secreted</keyword>
<evidence type="ECO:0000313" key="7">
    <source>
        <dbReference type="Proteomes" id="UP000215335"/>
    </source>
</evidence>
<dbReference type="Pfam" id="PF03022">
    <property type="entry name" value="MRJP"/>
    <property type="match status" value="1"/>
</dbReference>
<evidence type="ECO:0000256" key="5">
    <source>
        <dbReference type="SAM" id="SignalP"/>
    </source>
</evidence>
<evidence type="ECO:0000256" key="4">
    <source>
        <dbReference type="ARBA" id="ARBA00022729"/>
    </source>
</evidence>
<evidence type="ECO:0000256" key="1">
    <source>
        <dbReference type="ARBA" id="ARBA00004613"/>
    </source>
</evidence>
<organism evidence="6 7">
    <name type="scientific">Trichomalopsis sarcophagae</name>
    <dbReference type="NCBI Taxonomy" id="543379"/>
    <lineage>
        <taxon>Eukaryota</taxon>
        <taxon>Metazoa</taxon>
        <taxon>Ecdysozoa</taxon>
        <taxon>Arthropoda</taxon>
        <taxon>Hexapoda</taxon>
        <taxon>Insecta</taxon>
        <taxon>Pterygota</taxon>
        <taxon>Neoptera</taxon>
        <taxon>Endopterygota</taxon>
        <taxon>Hymenoptera</taxon>
        <taxon>Apocrita</taxon>
        <taxon>Proctotrupomorpha</taxon>
        <taxon>Chalcidoidea</taxon>
        <taxon>Pteromalidae</taxon>
        <taxon>Pteromalinae</taxon>
        <taxon>Trichomalopsis</taxon>
    </lineage>
</organism>
<evidence type="ECO:0000256" key="2">
    <source>
        <dbReference type="ARBA" id="ARBA00009127"/>
    </source>
</evidence>
<name>A0A232F6B1_9HYME</name>
<dbReference type="OrthoDB" id="9977471at2759"/>
<dbReference type="InterPro" id="IPR011042">
    <property type="entry name" value="6-blade_b-propeller_TolB-like"/>
</dbReference>
<dbReference type="Proteomes" id="UP000215335">
    <property type="component" value="Unassembled WGS sequence"/>
</dbReference>
<dbReference type="EMBL" id="NNAY01000875">
    <property type="protein sequence ID" value="OXU26112.1"/>
    <property type="molecule type" value="Genomic_DNA"/>
</dbReference>
<protein>
    <submittedName>
        <fullName evidence="6">Uncharacterized protein</fullName>
    </submittedName>
</protein>
<dbReference type="STRING" id="543379.A0A232F6B1"/>
<dbReference type="Gene3D" id="2.120.10.30">
    <property type="entry name" value="TolB, C-terminal domain"/>
    <property type="match status" value="1"/>
</dbReference>